<dbReference type="CDD" id="cd10954">
    <property type="entry name" value="CE4_CtAXE_like"/>
    <property type="match status" value="1"/>
</dbReference>
<proteinExistence type="predicted"/>
<keyword evidence="3" id="KW-1185">Reference proteome</keyword>
<dbReference type="GO" id="GO:0016810">
    <property type="term" value="F:hydrolase activity, acting on carbon-nitrogen (but not peptide) bonds"/>
    <property type="evidence" value="ECO:0007669"/>
    <property type="project" value="InterPro"/>
</dbReference>
<gene>
    <name evidence="2" type="ORF">CYL18_17485</name>
</gene>
<comment type="caution">
    <text evidence="2">The sequence shown here is derived from an EMBL/GenBank/DDBJ whole genome shotgun (WGS) entry which is preliminary data.</text>
</comment>
<feature type="domain" description="NodB homology" evidence="1">
    <location>
        <begin position="261"/>
        <end position="436"/>
    </location>
</feature>
<dbReference type="RefSeq" id="WP_104850784.1">
    <property type="nucleotide sequence ID" value="NZ_PKOZ01000019.1"/>
</dbReference>
<name>A0A2S7MVP3_9BACI</name>
<dbReference type="Gene3D" id="3.20.20.370">
    <property type="entry name" value="Glycoside hydrolase/deacetylase"/>
    <property type="match status" value="1"/>
</dbReference>
<sequence length="454" mass="50870">MGKNRLKQQKHKKLLQLFILLISVMAISIVINPSLSKKANTTISDPQMDAIYKEVAVSTLSFGDTSAQFPSFGIKEVDTYIEAYIHSRLTSIHSSGKEKTITYNILHYSQQTLSVAFTESGEAAEIMTFDLEKGVILAFEDLILQDHVSDCLELLAEVASAELTENDHSSLSAKDISKVTAPKAENYRQFIIYNQAIVFNLTLNTKNETYQLAISKQLLDDWLIDDYRPGEHHDDLSGNYEPANIITERPTKESKLPMDEKVVALTFDDGPKAGVTDLILDALKKYDAKATFFVLGSRCDANKNLLKRAAEEGHEIGNHTWDHPKMTSESSNAIAEQIDRTNAIIEEITGTVPTIFRPPYGLYDERISSYVGKEHLILWDVDTLDWKLRNADLVVPSALNTVQEGNVILMHDIYSSSAKAAAEIIHELSRKGYKFVTVSELLEIKKQRLKESNA</sequence>
<reference evidence="2 3" key="1">
    <citation type="submission" date="2017-12" db="EMBL/GenBank/DDBJ databases">
        <title>Taxonomic description and draft genome of Pradoshia cofamensis Gen. nov., sp. nov., a thermotolerant bacillale isolated from anterior gut of earthworm Eisenia fetida.</title>
        <authorList>
            <person name="Saha T."/>
            <person name="Chakraborty R."/>
        </authorList>
    </citation>
    <scope>NUCLEOTIDE SEQUENCE [LARGE SCALE GENOMIC DNA]</scope>
    <source>
        <strain evidence="2 3">EAG3</strain>
    </source>
</reference>
<dbReference type="AlphaFoldDB" id="A0A2S7MVP3"/>
<evidence type="ECO:0000259" key="1">
    <source>
        <dbReference type="PROSITE" id="PS51677"/>
    </source>
</evidence>
<dbReference type="Pfam" id="PF01522">
    <property type="entry name" value="Polysacc_deac_1"/>
    <property type="match status" value="1"/>
</dbReference>
<evidence type="ECO:0000313" key="3">
    <source>
        <dbReference type="Proteomes" id="UP000239663"/>
    </source>
</evidence>
<dbReference type="SUPFAM" id="SSF88713">
    <property type="entry name" value="Glycoside hydrolase/deacetylase"/>
    <property type="match status" value="1"/>
</dbReference>
<dbReference type="GO" id="GO:0005975">
    <property type="term" value="P:carbohydrate metabolic process"/>
    <property type="evidence" value="ECO:0007669"/>
    <property type="project" value="InterPro"/>
</dbReference>
<organism evidence="2 3">
    <name type="scientific">Pradoshia eiseniae</name>
    <dbReference type="NCBI Taxonomy" id="2064768"/>
    <lineage>
        <taxon>Bacteria</taxon>
        <taxon>Bacillati</taxon>
        <taxon>Bacillota</taxon>
        <taxon>Bacilli</taxon>
        <taxon>Bacillales</taxon>
        <taxon>Bacillaceae</taxon>
        <taxon>Pradoshia</taxon>
    </lineage>
</organism>
<accession>A0A2S7MVP3</accession>
<dbReference type="PROSITE" id="PS51677">
    <property type="entry name" value="NODB"/>
    <property type="match status" value="1"/>
</dbReference>
<dbReference type="InterPro" id="IPR011330">
    <property type="entry name" value="Glyco_hydro/deAcase_b/a-brl"/>
</dbReference>
<dbReference type="InterPro" id="IPR050248">
    <property type="entry name" value="Polysacc_deacetylase_ArnD"/>
</dbReference>
<dbReference type="Proteomes" id="UP000239663">
    <property type="component" value="Unassembled WGS sequence"/>
</dbReference>
<dbReference type="InterPro" id="IPR002509">
    <property type="entry name" value="NODB_dom"/>
</dbReference>
<dbReference type="EMBL" id="PKOZ01000019">
    <property type="protein sequence ID" value="PQD93872.1"/>
    <property type="molecule type" value="Genomic_DNA"/>
</dbReference>
<evidence type="ECO:0000313" key="2">
    <source>
        <dbReference type="EMBL" id="PQD93872.1"/>
    </source>
</evidence>
<dbReference type="PANTHER" id="PTHR10587">
    <property type="entry name" value="GLYCOSYL TRANSFERASE-RELATED"/>
    <property type="match status" value="1"/>
</dbReference>
<protein>
    <recommendedName>
        <fullName evidence="1">NodB homology domain-containing protein</fullName>
    </recommendedName>
</protein>
<dbReference type="OrthoDB" id="9812065at2"/>